<comment type="pathway">
    <text evidence="2">Protein modification; protein glycosylation.</text>
</comment>
<dbReference type="InterPro" id="IPR029044">
    <property type="entry name" value="Nucleotide-diphossugar_trans"/>
</dbReference>
<dbReference type="Gene3D" id="3.90.550.10">
    <property type="entry name" value="Spore Coat Polysaccharide Biosynthesis Protein SpsA, Chain A"/>
    <property type="match status" value="1"/>
</dbReference>
<feature type="transmembrane region" description="Helical" evidence="15">
    <location>
        <begin position="111"/>
        <end position="134"/>
    </location>
</feature>
<name>A0A0B2VSW6_TOXCA</name>
<evidence type="ECO:0000259" key="17">
    <source>
        <dbReference type="Pfam" id="PF13632"/>
    </source>
</evidence>
<evidence type="ECO:0000256" key="10">
    <source>
        <dbReference type="ARBA" id="ARBA00023136"/>
    </source>
</evidence>
<keyword evidence="5 19" id="KW-0328">Glycosyltransferase</keyword>
<dbReference type="SUPFAM" id="SSF53448">
    <property type="entry name" value="Nucleotide-diphospho-sugar transferases"/>
    <property type="match status" value="2"/>
</dbReference>
<keyword evidence="14" id="KW-0978">Insecticide resistance</keyword>
<dbReference type="EMBL" id="JPKZ01000903">
    <property type="protein sequence ID" value="KHN84753.1"/>
    <property type="molecule type" value="Genomic_DNA"/>
</dbReference>
<dbReference type="OrthoDB" id="3971593at2759"/>
<keyword evidence="8" id="KW-0735">Signal-anchor</keyword>
<dbReference type="PANTHER" id="PTHR16779:SF1">
    <property type="entry name" value="BETA-1,4-MANNOSYLTRANSFERASE EGH"/>
    <property type="match status" value="1"/>
</dbReference>
<dbReference type="GO" id="GO:0016020">
    <property type="term" value="C:membrane"/>
    <property type="evidence" value="ECO:0007669"/>
    <property type="project" value="UniProtKB-SubCell"/>
</dbReference>
<dbReference type="InterPro" id="IPR027389">
    <property type="entry name" value="B_mannosylTrfase_Bre-3/Egh"/>
</dbReference>
<evidence type="ECO:0000256" key="5">
    <source>
        <dbReference type="ARBA" id="ARBA00022676"/>
    </source>
</evidence>
<evidence type="ECO:0000256" key="15">
    <source>
        <dbReference type="SAM" id="Phobius"/>
    </source>
</evidence>
<evidence type="ECO:0000259" key="18">
    <source>
        <dbReference type="Pfam" id="PF13733"/>
    </source>
</evidence>
<feature type="transmembrane region" description="Helical" evidence="15">
    <location>
        <begin position="452"/>
        <end position="477"/>
    </location>
</feature>
<evidence type="ECO:0000256" key="3">
    <source>
        <dbReference type="ARBA" id="ARBA00005735"/>
    </source>
</evidence>
<dbReference type="Pfam" id="PF02709">
    <property type="entry name" value="Glyco_transf_7C"/>
    <property type="match status" value="1"/>
</dbReference>
<evidence type="ECO:0000256" key="7">
    <source>
        <dbReference type="ARBA" id="ARBA00022692"/>
    </source>
</evidence>
<dbReference type="InterPro" id="IPR027791">
    <property type="entry name" value="Galactosyl_T_C"/>
</dbReference>
<keyword evidence="7 15" id="KW-0812">Transmembrane</keyword>
<accession>A0A0B2VSW6</accession>
<dbReference type="Pfam" id="PF13733">
    <property type="entry name" value="Glyco_transf_7N"/>
    <property type="match status" value="1"/>
</dbReference>
<evidence type="ECO:0000256" key="12">
    <source>
        <dbReference type="ARBA" id="ARBA00071758"/>
    </source>
</evidence>
<evidence type="ECO:0000256" key="9">
    <source>
        <dbReference type="ARBA" id="ARBA00022989"/>
    </source>
</evidence>
<dbReference type="UniPathway" id="UPA00378"/>
<protein>
    <recommendedName>
        <fullName evidence="12">Beta-1,4-mannosyltransferase bre-3</fullName>
    </recommendedName>
    <alternativeName>
        <fullName evidence="13">Bacillus thuringiensis toxin-resistant protein 3</fullName>
    </alternativeName>
</protein>
<feature type="transmembrane region" description="Helical" evidence="15">
    <location>
        <begin position="483"/>
        <end position="505"/>
    </location>
</feature>
<dbReference type="AlphaFoldDB" id="A0A0B2VSW6"/>
<dbReference type="STRING" id="6265.A0A0B2VSW6"/>
<dbReference type="InterPro" id="IPR003859">
    <property type="entry name" value="Galactosyl_T"/>
</dbReference>
<keyword evidence="6 19" id="KW-0808">Transferase</keyword>
<sequence>MLPKGFCYAREYSDRLIDSLTTATHSYSYPFLAFDKPNNCESRRQQPDTVGKIVVNRNKMNHNIQMGWQCYHHWQCENLYKVVSVLHGSLYRRWRRQFGTRMGISAEAKHAMHVTAFALWLILFEIICGAIPIFTTPRSSLHTLFSPFESYGYVGALLLYALRFASLLVLPQCICNMLGLVLFNGFREKVKLKAAPLLAPLVCYRIVTRGDYPELVKQNIKYNMAKCREAGMENFIFEVVTDKAINVPSLPRLREVVVPSTYRTKSGALFKSRALQYCLEDDVNILQDDDWVVHLDEETLLTVNAICGILNFCEDGKHHFGQGVITYANGDIVNWITTLSDSFRVADDMGKLRFQFRFFHKPLFGWKGSFVVTQVGAERKVSFDHGREGSIAEDCFFSMIAFRDGYTFDFIEGEMHEKSPFTFWDFLQQRKRWIQGIYLTVHAKQIPTRNKILLGLSFYAWATMPLTSLQVFLFHLFPLPPCFMFDFLVGFVAAVNLYMYIYGVIKSFSNKYRHVPFTVPTPVHKLCVLVPFRDRSAELQEFAPYISRFLKRQHIVHTIIVLNQTDQLRFNRASLINVGWYEADRLGCDYLVMHDVDLLPLNENLNYSYPGIGVVRHISSPQYHPKYSYNKFIGGILMLTLHDYKLVNGMSNKYWGWGLEDDEFYLRLRDANLTERMERPSNLTTDRHNTFRHIHDARLRRRDRFVIGNQKKMSRRRDRISGLDSVKYYIAARNLVRIDGDDGPLISVLNIELQCDFTWTPYCKLPLSAQTKL</sequence>
<keyword evidence="9 15" id="KW-1133">Transmembrane helix</keyword>
<dbReference type="GO" id="GO:0019187">
    <property type="term" value="F:beta-1,4-mannosyltransferase activity"/>
    <property type="evidence" value="ECO:0007669"/>
    <property type="project" value="InterPro"/>
</dbReference>
<evidence type="ECO:0000313" key="19">
    <source>
        <dbReference type="EMBL" id="KHN84753.1"/>
    </source>
</evidence>
<evidence type="ECO:0000256" key="13">
    <source>
        <dbReference type="ARBA" id="ARBA00077352"/>
    </source>
</evidence>
<feature type="domain" description="Galactosyltransferase C-terminal" evidence="16">
    <location>
        <begin position="617"/>
        <end position="693"/>
    </location>
</feature>
<evidence type="ECO:0000256" key="11">
    <source>
        <dbReference type="ARBA" id="ARBA00023180"/>
    </source>
</evidence>
<evidence type="ECO:0000256" key="4">
    <source>
        <dbReference type="ARBA" id="ARBA00006739"/>
    </source>
</evidence>
<dbReference type="GO" id="GO:0005737">
    <property type="term" value="C:cytoplasm"/>
    <property type="evidence" value="ECO:0007669"/>
    <property type="project" value="TreeGrafter"/>
</dbReference>
<gene>
    <name evidence="19" type="primary">bre-3</name>
    <name evidence="19" type="ORF">Tcan_04296</name>
</gene>
<dbReference type="Proteomes" id="UP000031036">
    <property type="component" value="Unassembled WGS sequence"/>
</dbReference>
<feature type="transmembrane region" description="Helical" evidence="15">
    <location>
        <begin position="154"/>
        <end position="183"/>
    </location>
</feature>
<evidence type="ECO:0000256" key="1">
    <source>
        <dbReference type="ARBA" id="ARBA00004606"/>
    </source>
</evidence>
<dbReference type="InterPro" id="IPR027995">
    <property type="entry name" value="Galactosyl_T_N"/>
</dbReference>
<dbReference type="Pfam" id="PF13632">
    <property type="entry name" value="Glyco_trans_2_3"/>
    <property type="match status" value="1"/>
</dbReference>
<dbReference type="InterPro" id="IPR001173">
    <property type="entry name" value="Glyco_trans_2-like"/>
</dbReference>
<keyword evidence="10 15" id="KW-0472">Membrane</keyword>
<dbReference type="PRINTS" id="PR02050">
    <property type="entry name" value="B14GALTRFASE"/>
</dbReference>
<evidence type="ECO:0000256" key="6">
    <source>
        <dbReference type="ARBA" id="ARBA00022679"/>
    </source>
</evidence>
<feature type="domain" description="Glycosyltransferase 2-like" evidence="17">
    <location>
        <begin position="291"/>
        <end position="505"/>
    </location>
</feature>
<evidence type="ECO:0000256" key="14">
    <source>
        <dbReference type="ARBA" id="ARBA00084120"/>
    </source>
</evidence>
<evidence type="ECO:0000256" key="2">
    <source>
        <dbReference type="ARBA" id="ARBA00004922"/>
    </source>
</evidence>
<comment type="caution">
    <text evidence="19">The sequence shown here is derived from an EMBL/GenBank/DDBJ whole genome shotgun (WGS) entry which is preliminary data.</text>
</comment>
<comment type="similarity">
    <text evidence="3">Belongs to the glycosyltransferase 7 family.</text>
</comment>
<keyword evidence="11" id="KW-0325">Glycoprotein</keyword>
<proteinExistence type="inferred from homology"/>
<evidence type="ECO:0000313" key="20">
    <source>
        <dbReference type="Proteomes" id="UP000031036"/>
    </source>
</evidence>
<dbReference type="GO" id="GO:0005975">
    <property type="term" value="P:carbohydrate metabolic process"/>
    <property type="evidence" value="ECO:0007669"/>
    <property type="project" value="InterPro"/>
</dbReference>
<reference evidence="19 20" key="1">
    <citation type="submission" date="2014-11" db="EMBL/GenBank/DDBJ databases">
        <title>Genetic blueprint of the zoonotic pathogen Toxocara canis.</title>
        <authorList>
            <person name="Zhu X.-Q."/>
            <person name="Korhonen P.K."/>
            <person name="Cai H."/>
            <person name="Young N.D."/>
            <person name="Nejsum P."/>
            <person name="von Samson-Himmelstjerna G."/>
            <person name="Boag P.R."/>
            <person name="Tan P."/>
            <person name="Li Q."/>
            <person name="Min J."/>
            <person name="Yang Y."/>
            <person name="Wang X."/>
            <person name="Fang X."/>
            <person name="Hall R.S."/>
            <person name="Hofmann A."/>
            <person name="Sternberg P.W."/>
            <person name="Jex A.R."/>
            <person name="Gasser R.B."/>
        </authorList>
    </citation>
    <scope>NUCLEOTIDE SEQUENCE [LARGE SCALE GENOMIC DNA]</scope>
    <source>
        <strain evidence="19">PN_DK_2014</strain>
    </source>
</reference>
<keyword evidence="20" id="KW-1185">Reference proteome</keyword>
<comment type="similarity">
    <text evidence="4">Belongs to the glycosyltransferase 2 family.</text>
</comment>
<feature type="domain" description="Galactosyltransferase N-terminal" evidence="18">
    <location>
        <begin position="522"/>
        <end position="607"/>
    </location>
</feature>
<dbReference type="PANTHER" id="PTHR16779">
    <property type="entry name" value="BETA-1,4-MANNOSYLTRANSFERASE EGH"/>
    <property type="match status" value="1"/>
</dbReference>
<evidence type="ECO:0000259" key="16">
    <source>
        <dbReference type="Pfam" id="PF02709"/>
    </source>
</evidence>
<dbReference type="FunFam" id="3.90.550.10:FF:000175">
    <property type="entry name" value="Beta-1,4-mannosyltransferase bre-3"/>
    <property type="match status" value="1"/>
</dbReference>
<evidence type="ECO:0000256" key="8">
    <source>
        <dbReference type="ARBA" id="ARBA00022968"/>
    </source>
</evidence>
<organism evidence="19 20">
    <name type="scientific">Toxocara canis</name>
    <name type="common">Canine roundworm</name>
    <dbReference type="NCBI Taxonomy" id="6265"/>
    <lineage>
        <taxon>Eukaryota</taxon>
        <taxon>Metazoa</taxon>
        <taxon>Ecdysozoa</taxon>
        <taxon>Nematoda</taxon>
        <taxon>Chromadorea</taxon>
        <taxon>Rhabditida</taxon>
        <taxon>Spirurina</taxon>
        <taxon>Ascaridomorpha</taxon>
        <taxon>Ascaridoidea</taxon>
        <taxon>Toxocaridae</taxon>
        <taxon>Toxocara</taxon>
    </lineage>
</organism>
<comment type="subcellular location">
    <subcellularLocation>
        <location evidence="1">Membrane</location>
        <topology evidence="1">Single-pass type II membrane protein</topology>
    </subcellularLocation>
</comment>